<feature type="non-terminal residue" evidence="3">
    <location>
        <position position="1"/>
    </location>
</feature>
<feature type="region of interest" description="Disordered" evidence="1">
    <location>
        <begin position="350"/>
        <end position="373"/>
    </location>
</feature>
<feature type="compositionally biased region" description="Acidic residues" evidence="1">
    <location>
        <begin position="295"/>
        <end position="307"/>
    </location>
</feature>
<proteinExistence type="predicted"/>
<feature type="compositionally biased region" description="Basic and acidic residues" evidence="1">
    <location>
        <begin position="276"/>
        <end position="294"/>
    </location>
</feature>
<keyword evidence="2" id="KW-0472">Membrane</keyword>
<dbReference type="AlphaFoldDB" id="A0A5J4VLX4"/>
<evidence type="ECO:0000313" key="3">
    <source>
        <dbReference type="EMBL" id="KAA6383416.1"/>
    </source>
</evidence>
<sequence length="427" mass="47860">AFISIFCAKSGLLECCICSEFTILAVFGIVLIVLSLIACILGDVTKFIYGPDAIGYLTGNRILRKGSSALSQLSITQDEVKEILIYYYGPTETEAENPVRTPLTRFIDDKIQTQPTVKEVFPRGDDQQPIVNQSCYPYGTFKINFPAEALDIQSTSTYNKPYYCNPAQAPPAGSVPADYIQICWNVLGRVTQEQMHQNKTAFWRKFDGFVDETIGLIEYESISSTGYFLVDTIFITMEGGFMYFYIGMIIVFFLSFPHILFMICGRTYWTKYVPGPKEDKEKRREGYKVGHVDDTDVDGQEEEEEQEVLTTNDSGQLVVTVVKTKKGQAYKLNPQERDRENKMLDVLFRGDNAEEGGQPASSREREGSVTSVGMSAATQPWVYQQQMNPEDAQLVGYTDKGFVPQPDPLDTYGMDGVGSKPKGSNQN</sequence>
<dbReference type="EMBL" id="SNRW01006257">
    <property type="protein sequence ID" value="KAA6383416.1"/>
    <property type="molecule type" value="Genomic_DNA"/>
</dbReference>
<feature type="region of interest" description="Disordered" evidence="1">
    <location>
        <begin position="392"/>
        <end position="427"/>
    </location>
</feature>
<evidence type="ECO:0000313" key="4">
    <source>
        <dbReference type="Proteomes" id="UP000324800"/>
    </source>
</evidence>
<comment type="caution">
    <text evidence="3">The sequence shown here is derived from an EMBL/GenBank/DDBJ whole genome shotgun (WGS) entry which is preliminary data.</text>
</comment>
<accession>A0A5J4VLX4</accession>
<keyword evidence="2" id="KW-1133">Transmembrane helix</keyword>
<gene>
    <name evidence="3" type="ORF">EZS28_021056</name>
</gene>
<feature type="region of interest" description="Disordered" evidence="1">
    <location>
        <begin position="275"/>
        <end position="311"/>
    </location>
</feature>
<dbReference type="Proteomes" id="UP000324800">
    <property type="component" value="Unassembled WGS sequence"/>
</dbReference>
<feature type="transmembrane region" description="Helical" evidence="2">
    <location>
        <begin position="21"/>
        <end position="41"/>
    </location>
</feature>
<name>A0A5J4VLX4_9EUKA</name>
<organism evidence="3 4">
    <name type="scientific">Streblomastix strix</name>
    <dbReference type="NCBI Taxonomy" id="222440"/>
    <lineage>
        <taxon>Eukaryota</taxon>
        <taxon>Metamonada</taxon>
        <taxon>Preaxostyla</taxon>
        <taxon>Oxymonadida</taxon>
        <taxon>Streblomastigidae</taxon>
        <taxon>Streblomastix</taxon>
    </lineage>
</organism>
<evidence type="ECO:0000256" key="1">
    <source>
        <dbReference type="SAM" id="MobiDB-lite"/>
    </source>
</evidence>
<feature type="transmembrane region" description="Helical" evidence="2">
    <location>
        <begin position="242"/>
        <end position="263"/>
    </location>
</feature>
<evidence type="ECO:0000256" key="2">
    <source>
        <dbReference type="SAM" id="Phobius"/>
    </source>
</evidence>
<keyword evidence="2" id="KW-0812">Transmembrane</keyword>
<protein>
    <submittedName>
        <fullName evidence="3">Uncharacterized protein</fullName>
    </submittedName>
</protein>
<reference evidence="3 4" key="1">
    <citation type="submission" date="2019-03" db="EMBL/GenBank/DDBJ databases">
        <title>Single cell metagenomics reveals metabolic interactions within the superorganism composed of flagellate Streblomastix strix and complex community of Bacteroidetes bacteria on its surface.</title>
        <authorList>
            <person name="Treitli S.C."/>
            <person name="Kolisko M."/>
            <person name="Husnik F."/>
            <person name="Keeling P."/>
            <person name="Hampl V."/>
        </authorList>
    </citation>
    <scope>NUCLEOTIDE SEQUENCE [LARGE SCALE GENOMIC DNA]</scope>
    <source>
        <strain evidence="3">ST1C</strain>
    </source>
</reference>